<dbReference type="EMBL" id="JAUSRA010000001">
    <property type="protein sequence ID" value="MDP9792630.1"/>
    <property type="molecule type" value="Genomic_DNA"/>
</dbReference>
<dbReference type="Pfam" id="PF13340">
    <property type="entry name" value="DUF4096"/>
    <property type="match status" value="1"/>
</dbReference>
<evidence type="ECO:0000313" key="5">
    <source>
        <dbReference type="Proteomes" id="UP001240984"/>
    </source>
</evidence>
<dbReference type="NCBIfam" id="NF033580">
    <property type="entry name" value="transpos_IS5_3"/>
    <property type="match status" value="1"/>
</dbReference>
<name>A0ABT9MMI1_9ACTN</name>
<protein>
    <submittedName>
        <fullName evidence="4">Transposase</fullName>
    </submittedName>
</protein>
<evidence type="ECO:0000256" key="1">
    <source>
        <dbReference type="SAM" id="MobiDB-lite"/>
    </source>
</evidence>
<evidence type="ECO:0000259" key="2">
    <source>
        <dbReference type="Pfam" id="PF01609"/>
    </source>
</evidence>
<accession>A0ABT9MMI1</accession>
<dbReference type="Proteomes" id="UP001240984">
    <property type="component" value="Unassembled WGS sequence"/>
</dbReference>
<organism evidence="4 5">
    <name type="scientific">Catenuloplanes nepalensis</name>
    <dbReference type="NCBI Taxonomy" id="587533"/>
    <lineage>
        <taxon>Bacteria</taxon>
        <taxon>Bacillati</taxon>
        <taxon>Actinomycetota</taxon>
        <taxon>Actinomycetes</taxon>
        <taxon>Micromonosporales</taxon>
        <taxon>Micromonosporaceae</taxon>
        <taxon>Catenuloplanes</taxon>
    </lineage>
</organism>
<dbReference type="InterPro" id="IPR002559">
    <property type="entry name" value="Transposase_11"/>
</dbReference>
<feature type="compositionally biased region" description="Low complexity" evidence="1">
    <location>
        <begin position="256"/>
        <end position="285"/>
    </location>
</feature>
<feature type="region of interest" description="Disordered" evidence="1">
    <location>
        <begin position="239"/>
        <end position="302"/>
    </location>
</feature>
<feature type="domain" description="Insertion element IS402-like" evidence="3">
    <location>
        <begin position="11"/>
        <end position="86"/>
    </location>
</feature>
<dbReference type="InterPro" id="IPR025161">
    <property type="entry name" value="IS402-like_dom"/>
</dbReference>
<evidence type="ECO:0000259" key="3">
    <source>
        <dbReference type="Pfam" id="PF13340"/>
    </source>
</evidence>
<sequence length="302" mass="32456">MGDRKPYPSDVSDAQWALIGPFLDVWRAGRVSVAGRTGEQDLREVVNAILYQNRTGCQWAYLPHDLPQKPVVYYYFALWRDDGTDAVIHDLLRCQARQKAGRAEDPTMVVLDTQSVRAANHVPAATTGKDAGKKVPGRKRGLAVDALGLIIAVVVTAASVTDNVIGIRLLDKVAAHAPTVTLAMVDAGFKQDVAVHGAVTGIDVEVVKRSDTMPGFVPVKKRWIVEQVYGTLMLHRSPTAKSMRSVPDPPTPPRTTSPAPGHPGASSSPTPPARSSRPSPGSVTRPDPEPRRSTPSPPPKPT</sequence>
<proteinExistence type="predicted"/>
<dbReference type="Pfam" id="PF01609">
    <property type="entry name" value="DDE_Tnp_1"/>
    <property type="match status" value="1"/>
</dbReference>
<dbReference type="PANTHER" id="PTHR30007:SF0">
    <property type="entry name" value="TRANSPOSASE"/>
    <property type="match status" value="1"/>
</dbReference>
<reference evidence="4 5" key="1">
    <citation type="submission" date="2023-07" db="EMBL/GenBank/DDBJ databases">
        <title>Sequencing the genomes of 1000 actinobacteria strains.</title>
        <authorList>
            <person name="Klenk H.-P."/>
        </authorList>
    </citation>
    <scope>NUCLEOTIDE SEQUENCE [LARGE SCALE GENOMIC DNA]</scope>
    <source>
        <strain evidence="4 5">DSM 44710</strain>
    </source>
</reference>
<evidence type="ECO:0000313" key="4">
    <source>
        <dbReference type="EMBL" id="MDP9792630.1"/>
    </source>
</evidence>
<gene>
    <name evidence="4" type="ORF">J2S43_001142</name>
</gene>
<dbReference type="PANTHER" id="PTHR30007">
    <property type="entry name" value="PHP DOMAIN PROTEIN"/>
    <property type="match status" value="1"/>
</dbReference>
<comment type="caution">
    <text evidence="4">The sequence shown here is derived from an EMBL/GenBank/DDBJ whole genome shotgun (WGS) entry which is preliminary data.</text>
</comment>
<feature type="domain" description="Transposase IS4-like" evidence="2">
    <location>
        <begin position="106"/>
        <end position="232"/>
    </location>
</feature>
<keyword evidence="5" id="KW-1185">Reference proteome</keyword>